<organism evidence="13 14">
    <name type="scientific">Pseudomonas rhizosphaerae</name>
    <dbReference type="NCBI Taxonomy" id="216142"/>
    <lineage>
        <taxon>Bacteria</taxon>
        <taxon>Pseudomonadati</taxon>
        <taxon>Pseudomonadota</taxon>
        <taxon>Gammaproteobacteria</taxon>
        <taxon>Pseudomonadales</taxon>
        <taxon>Pseudomonadaceae</taxon>
        <taxon>Pseudomonas</taxon>
    </lineage>
</organism>
<reference evidence="13 14" key="1">
    <citation type="journal article" date="2015" name="J. Biotechnol.">
        <title>Complete genome sequence of Pseudomonas rhizosphaerae IH5T (=DSM 16299T), a phosphate-solubilizing rhizobacterium for bacterial biofertilizer.</title>
        <authorList>
            <person name="Kwak Y."/>
            <person name="Jung B.K."/>
            <person name="Shin J.H."/>
        </authorList>
    </citation>
    <scope>NUCLEOTIDE SEQUENCE [LARGE SCALE GENOMIC DNA]</scope>
    <source>
        <strain evidence="13">DSM 16299</strain>
    </source>
</reference>
<dbReference type="GO" id="GO:0015627">
    <property type="term" value="C:type II protein secretion system complex"/>
    <property type="evidence" value="ECO:0007669"/>
    <property type="project" value="InterPro"/>
</dbReference>
<evidence type="ECO:0000256" key="6">
    <source>
        <dbReference type="ARBA" id="ARBA00022692"/>
    </source>
</evidence>
<evidence type="ECO:0000313" key="13">
    <source>
        <dbReference type="EMBL" id="AIS19513.1"/>
    </source>
</evidence>
<keyword evidence="3" id="KW-1003">Cell membrane</keyword>
<evidence type="ECO:0000256" key="11">
    <source>
        <dbReference type="SAM" id="Phobius"/>
    </source>
</evidence>
<comment type="similarity">
    <text evidence="9">Belongs to the GSP H family.</text>
</comment>
<keyword evidence="8 11" id="KW-0472">Membrane</keyword>
<evidence type="ECO:0000256" key="7">
    <source>
        <dbReference type="ARBA" id="ARBA00022989"/>
    </source>
</evidence>
<evidence type="ECO:0000256" key="3">
    <source>
        <dbReference type="ARBA" id="ARBA00022475"/>
    </source>
</evidence>
<evidence type="ECO:0000256" key="8">
    <source>
        <dbReference type="ARBA" id="ARBA00023136"/>
    </source>
</evidence>
<dbReference type="KEGG" id="prh:LT40_19795"/>
<dbReference type="InterPro" id="IPR012902">
    <property type="entry name" value="N_methyl_site"/>
</dbReference>
<evidence type="ECO:0000313" key="14">
    <source>
        <dbReference type="Proteomes" id="UP000029499"/>
    </source>
</evidence>
<keyword evidence="6 11" id="KW-0812">Transmembrane</keyword>
<dbReference type="PROSITE" id="PS00409">
    <property type="entry name" value="PROKAR_NTER_METHYL"/>
    <property type="match status" value="1"/>
</dbReference>
<keyword evidence="14" id="KW-1185">Reference proteome</keyword>
<dbReference type="EMBL" id="CP009533">
    <property type="protein sequence ID" value="AIS19513.1"/>
    <property type="molecule type" value="Genomic_DNA"/>
</dbReference>
<feature type="domain" description="General secretion pathway GspH" evidence="12">
    <location>
        <begin position="45"/>
        <end position="146"/>
    </location>
</feature>
<evidence type="ECO:0000256" key="10">
    <source>
        <dbReference type="ARBA" id="ARBA00030775"/>
    </source>
</evidence>
<dbReference type="InterPro" id="IPR045584">
    <property type="entry name" value="Pilin-like"/>
</dbReference>
<sequence length="157" mass="16638">MRHGYKGFTLVELMVTIAVLAILVTVGIPSFISLMNNTKADTESTDLYRALNYARLEAINRGASIRVTPSIANDWTSRLDIQVVNAGAVTNPVLRVIAPMATAAAVLPKNIANIEYNNLGALANPVTAVAFSYTRGTYTKAIGVCANGRVILGGTCP</sequence>
<evidence type="ECO:0000256" key="5">
    <source>
        <dbReference type="ARBA" id="ARBA00022519"/>
    </source>
</evidence>
<dbReference type="Proteomes" id="UP000029499">
    <property type="component" value="Chromosome"/>
</dbReference>
<keyword evidence="4" id="KW-0488">Methylation</keyword>
<dbReference type="GO" id="GO:0015628">
    <property type="term" value="P:protein secretion by the type II secretion system"/>
    <property type="evidence" value="ECO:0007669"/>
    <property type="project" value="InterPro"/>
</dbReference>
<dbReference type="STRING" id="216142.LT40_19795"/>
<keyword evidence="7 11" id="KW-1133">Transmembrane helix</keyword>
<protein>
    <recommendedName>
        <fullName evidence="2">Type II secretion system protein H</fullName>
    </recommendedName>
    <alternativeName>
        <fullName evidence="10">General secretion pathway protein H</fullName>
    </alternativeName>
</protein>
<evidence type="ECO:0000259" key="12">
    <source>
        <dbReference type="Pfam" id="PF12019"/>
    </source>
</evidence>
<accession>A0A089YSW1</accession>
<dbReference type="Pfam" id="PF12019">
    <property type="entry name" value="GspH"/>
    <property type="match status" value="1"/>
</dbReference>
<comment type="subcellular location">
    <subcellularLocation>
        <location evidence="1">Cell inner membrane</location>
        <topology evidence="1">Single-pass membrane protein</topology>
    </subcellularLocation>
</comment>
<evidence type="ECO:0000256" key="9">
    <source>
        <dbReference type="ARBA" id="ARBA00025772"/>
    </source>
</evidence>
<dbReference type="AlphaFoldDB" id="A0A089YSW1"/>
<dbReference type="GO" id="GO:0005886">
    <property type="term" value="C:plasma membrane"/>
    <property type="evidence" value="ECO:0007669"/>
    <property type="project" value="UniProtKB-SubCell"/>
</dbReference>
<dbReference type="RefSeq" id="WP_043192813.1">
    <property type="nucleotide sequence ID" value="NZ_CP009533.1"/>
</dbReference>
<name>A0A089YSW1_9PSED</name>
<dbReference type="eggNOG" id="COG4970">
    <property type="taxonomic scope" value="Bacteria"/>
</dbReference>
<dbReference type="Gene3D" id="3.55.40.10">
    <property type="entry name" value="minor pseudopilin epsh domain"/>
    <property type="match status" value="1"/>
</dbReference>
<dbReference type="HOGENOM" id="CLU_084761_5_2_6"/>
<dbReference type="InterPro" id="IPR022346">
    <property type="entry name" value="T2SS_GspH"/>
</dbReference>
<gene>
    <name evidence="13" type="ORF">LT40_19795</name>
</gene>
<dbReference type="OrthoDB" id="2313614at2"/>
<feature type="transmembrane region" description="Helical" evidence="11">
    <location>
        <begin position="7"/>
        <end position="32"/>
    </location>
</feature>
<evidence type="ECO:0000256" key="2">
    <source>
        <dbReference type="ARBA" id="ARBA00021549"/>
    </source>
</evidence>
<proteinExistence type="inferred from homology"/>
<dbReference type="SUPFAM" id="SSF54523">
    <property type="entry name" value="Pili subunits"/>
    <property type="match status" value="1"/>
</dbReference>
<evidence type="ECO:0000256" key="4">
    <source>
        <dbReference type="ARBA" id="ARBA00022481"/>
    </source>
</evidence>
<keyword evidence="5" id="KW-0997">Cell inner membrane</keyword>
<evidence type="ECO:0000256" key="1">
    <source>
        <dbReference type="ARBA" id="ARBA00004377"/>
    </source>
</evidence>
<dbReference type="Pfam" id="PF07963">
    <property type="entry name" value="N_methyl"/>
    <property type="match status" value="1"/>
</dbReference>
<dbReference type="NCBIfam" id="TIGR02532">
    <property type="entry name" value="IV_pilin_GFxxxE"/>
    <property type="match status" value="1"/>
</dbReference>